<dbReference type="InterPro" id="IPR027417">
    <property type="entry name" value="P-loop_NTPase"/>
</dbReference>
<dbReference type="OrthoDB" id="9816506at2"/>
<dbReference type="Proteomes" id="UP000006695">
    <property type="component" value="Chromosome"/>
</dbReference>
<accession>A5G5A0</accession>
<dbReference type="STRING" id="351605.Gura_2794"/>
<sequence length="378" mass="42727">MAQPLDKLTIKGFKSIRSLEDFELSNLNVLIGGNGAGKSNFIDFFRLLRAMLELPLPGLASASLKTYIADGGGSDDFLFNGPKVTDQIEVVTRFGQNGYRFKLAPTADENFIINDEASYYEGSTVGWWELGSGQTSPELLKEKDKRGVAGGRSVASHIYNAISSWKIYHFHDTSKLAQMRRYGTIDDSEYLRFDAANIASFLYDLKNNRRVSKQKVYEQIIDTIRLVTPFFDDFILKPDKNERVRLRWRQKGSDYPLKPHHLSDGTLRFICLTTALLQPDPPSTIIIDEPELGLHPYAIEILAELIKATSKNTQLIVSTQSPALVDYFEPEDIIVVNRKQGASVFERLNKRELSSWLKDYSLGDLWRKNVVTGGPAYE</sequence>
<dbReference type="SUPFAM" id="SSF52540">
    <property type="entry name" value="P-loop containing nucleoside triphosphate hydrolases"/>
    <property type="match status" value="1"/>
</dbReference>
<feature type="domain" description="ATPase AAA-type core" evidence="1">
    <location>
        <begin position="27"/>
        <end position="326"/>
    </location>
</feature>
<proteinExistence type="predicted"/>
<protein>
    <submittedName>
        <fullName evidence="2">SMC domain protein</fullName>
    </submittedName>
</protein>
<reference evidence="2 3" key="1">
    <citation type="submission" date="2007-05" db="EMBL/GenBank/DDBJ databases">
        <title>Complete sequence of Geobacter uraniireducens Rf4.</title>
        <authorList>
            <consortium name="US DOE Joint Genome Institute"/>
            <person name="Copeland A."/>
            <person name="Lucas S."/>
            <person name="Lapidus A."/>
            <person name="Barry K."/>
            <person name="Detter J.C."/>
            <person name="Glavina del Rio T."/>
            <person name="Hammon N."/>
            <person name="Israni S."/>
            <person name="Dalin E."/>
            <person name="Tice H."/>
            <person name="Pitluck S."/>
            <person name="Chertkov O."/>
            <person name="Brettin T."/>
            <person name="Bruce D."/>
            <person name="Han C."/>
            <person name="Schmutz J."/>
            <person name="Larimer F."/>
            <person name="Land M."/>
            <person name="Hauser L."/>
            <person name="Kyrpides N."/>
            <person name="Mikhailova N."/>
            <person name="Shelobolina E."/>
            <person name="Aklujkar M."/>
            <person name="Lovley D."/>
            <person name="Richardson P."/>
        </authorList>
    </citation>
    <scope>NUCLEOTIDE SEQUENCE [LARGE SCALE GENOMIC DNA]</scope>
    <source>
        <strain evidence="2 3">Rf4</strain>
    </source>
</reference>
<gene>
    <name evidence="2" type="ordered locus">Gura_2794</name>
</gene>
<dbReference type="GO" id="GO:0000731">
    <property type="term" value="P:DNA synthesis involved in DNA repair"/>
    <property type="evidence" value="ECO:0007669"/>
    <property type="project" value="TreeGrafter"/>
</dbReference>
<dbReference type="PANTHER" id="PTHR32182">
    <property type="entry name" value="DNA REPLICATION AND REPAIR PROTEIN RECF"/>
    <property type="match status" value="1"/>
</dbReference>
<evidence type="ECO:0000259" key="1">
    <source>
        <dbReference type="Pfam" id="PF13304"/>
    </source>
</evidence>
<dbReference type="GO" id="GO:0005524">
    <property type="term" value="F:ATP binding"/>
    <property type="evidence" value="ECO:0007669"/>
    <property type="project" value="InterPro"/>
</dbReference>
<dbReference type="PIRSF" id="PIRSF029347">
    <property type="entry name" value="RecF"/>
    <property type="match status" value="1"/>
</dbReference>
<dbReference type="RefSeq" id="WP_011939643.1">
    <property type="nucleotide sequence ID" value="NC_009483.1"/>
</dbReference>
<name>A5G5A0_GEOUR</name>
<organism evidence="2 3">
    <name type="scientific">Geotalea uraniireducens (strain Rf4)</name>
    <name type="common">Geobacter uraniireducens</name>
    <dbReference type="NCBI Taxonomy" id="351605"/>
    <lineage>
        <taxon>Bacteria</taxon>
        <taxon>Pseudomonadati</taxon>
        <taxon>Thermodesulfobacteriota</taxon>
        <taxon>Desulfuromonadia</taxon>
        <taxon>Geobacterales</taxon>
        <taxon>Geobacteraceae</taxon>
        <taxon>Geotalea</taxon>
    </lineage>
</organism>
<keyword evidence="3" id="KW-1185">Reference proteome</keyword>
<dbReference type="PANTHER" id="PTHR32182:SF22">
    <property type="entry name" value="ATP-DEPENDENT ENDONUCLEASE, OLD FAMILY-RELATED"/>
    <property type="match status" value="1"/>
</dbReference>
<dbReference type="AlphaFoldDB" id="A5G5A0"/>
<dbReference type="GO" id="GO:0006302">
    <property type="term" value="P:double-strand break repair"/>
    <property type="evidence" value="ECO:0007669"/>
    <property type="project" value="TreeGrafter"/>
</dbReference>
<dbReference type="Gene3D" id="3.40.50.300">
    <property type="entry name" value="P-loop containing nucleotide triphosphate hydrolases"/>
    <property type="match status" value="1"/>
</dbReference>
<evidence type="ECO:0000313" key="3">
    <source>
        <dbReference type="Proteomes" id="UP000006695"/>
    </source>
</evidence>
<dbReference type="InterPro" id="IPR014555">
    <property type="entry name" value="RecF-like"/>
</dbReference>
<dbReference type="KEGG" id="gur:Gura_2794"/>
<dbReference type="HOGENOM" id="CLU_035814_1_1_7"/>
<dbReference type="GO" id="GO:0016887">
    <property type="term" value="F:ATP hydrolysis activity"/>
    <property type="evidence" value="ECO:0007669"/>
    <property type="project" value="InterPro"/>
</dbReference>
<dbReference type="EMBL" id="CP000698">
    <property type="protein sequence ID" value="ABQ26968.1"/>
    <property type="molecule type" value="Genomic_DNA"/>
</dbReference>
<dbReference type="InterPro" id="IPR003959">
    <property type="entry name" value="ATPase_AAA_core"/>
</dbReference>
<dbReference type="Pfam" id="PF13304">
    <property type="entry name" value="AAA_21"/>
    <property type="match status" value="1"/>
</dbReference>
<evidence type="ECO:0000313" key="2">
    <source>
        <dbReference type="EMBL" id="ABQ26968.1"/>
    </source>
</evidence>